<dbReference type="Proteomes" id="UP000032900">
    <property type="component" value="Unassembled WGS sequence"/>
</dbReference>
<sequence length="335" mass="38920">MIPPPVVSIIIPNFNKATFIAESIRSVLEQDFKDWEAIIVDDGSTDNSVEIINKLVSNDSRLKLFQRNRSPKGGSTCRNIGIENARGAYLFFFDSDDLMTKDCIGERINLIQANPTLDFAVFPVGTFYKAIGDSTMVWRTKKGDHLKQFLRHDLPWHTMSPLWRTSFVKNTLHGFDESFPRLQDVEFHTRAMLQKGLAYKIVNNTSPKCFYRIDHERTKQSQAQGLQTMYQGVKQYISSFDKQIRNPTLKRNLRGTLFSYLTQVNYSLSNKSIQKKECDQIIASITEFTESCPIFTKSSRKLLNWYNNMYALGFYNIKGFNYLYKKIFQLKFKLH</sequence>
<evidence type="ECO:0000259" key="1">
    <source>
        <dbReference type="Pfam" id="PF00535"/>
    </source>
</evidence>
<gene>
    <name evidence="2" type="ORF">JCM15548_12689</name>
</gene>
<dbReference type="PANTHER" id="PTHR43685">
    <property type="entry name" value="GLYCOSYLTRANSFERASE"/>
    <property type="match status" value="1"/>
</dbReference>
<dbReference type="InterPro" id="IPR001173">
    <property type="entry name" value="Glyco_trans_2-like"/>
</dbReference>
<keyword evidence="2" id="KW-0808">Transferase</keyword>
<proteinExistence type="predicted"/>
<dbReference type="AlphaFoldDB" id="A0A0E9LZ74"/>
<dbReference type="Pfam" id="PF00535">
    <property type="entry name" value="Glycos_transf_2"/>
    <property type="match status" value="1"/>
</dbReference>
<dbReference type="InterPro" id="IPR050834">
    <property type="entry name" value="Glycosyltransf_2"/>
</dbReference>
<evidence type="ECO:0000313" key="2">
    <source>
        <dbReference type="EMBL" id="GAO30421.1"/>
    </source>
</evidence>
<protein>
    <submittedName>
        <fullName evidence="2">Glycosyltransferase, group 2 family protein</fullName>
    </submittedName>
</protein>
<organism evidence="2 3">
    <name type="scientific">Geofilum rubicundum JCM 15548</name>
    <dbReference type="NCBI Taxonomy" id="1236989"/>
    <lineage>
        <taxon>Bacteria</taxon>
        <taxon>Pseudomonadati</taxon>
        <taxon>Bacteroidota</taxon>
        <taxon>Bacteroidia</taxon>
        <taxon>Marinilabiliales</taxon>
        <taxon>Marinilabiliaceae</taxon>
        <taxon>Geofilum</taxon>
    </lineage>
</organism>
<dbReference type="EMBL" id="BAZW01000023">
    <property type="protein sequence ID" value="GAO30421.1"/>
    <property type="molecule type" value="Genomic_DNA"/>
</dbReference>
<comment type="caution">
    <text evidence="2">The sequence shown here is derived from an EMBL/GenBank/DDBJ whole genome shotgun (WGS) entry which is preliminary data.</text>
</comment>
<reference evidence="2 3" key="1">
    <citation type="journal article" date="2015" name="Microbes Environ.">
        <title>Distribution and evolution of nitrogen fixation genes in the phylum bacteroidetes.</title>
        <authorList>
            <person name="Inoue J."/>
            <person name="Oshima K."/>
            <person name="Suda W."/>
            <person name="Sakamoto M."/>
            <person name="Iino T."/>
            <person name="Noda S."/>
            <person name="Hongoh Y."/>
            <person name="Hattori M."/>
            <person name="Ohkuma M."/>
        </authorList>
    </citation>
    <scope>NUCLEOTIDE SEQUENCE [LARGE SCALE GENOMIC DNA]</scope>
    <source>
        <strain evidence="2">JCM 15548</strain>
    </source>
</reference>
<dbReference type="RefSeq" id="WP_062125406.1">
    <property type="nucleotide sequence ID" value="NZ_BAZW01000023.1"/>
</dbReference>
<dbReference type="OrthoDB" id="6307329at2"/>
<dbReference type="Gene3D" id="3.90.550.10">
    <property type="entry name" value="Spore Coat Polysaccharide Biosynthesis Protein SpsA, Chain A"/>
    <property type="match status" value="1"/>
</dbReference>
<dbReference type="InterPro" id="IPR029044">
    <property type="entry name" value="Nucleotide-diphossugar_trans"/>
</dbReference>
<feature type="domain" description="Glycosyltransferase 2-like" evidence="1">
    <location>
        <begin position="8"/>
        <end position="126"/>
    </location>
</feature>
<dbReference type="CDD" id="cd00761">
    <property type="entry name" value="Glyco_tranf_GTA_type"/>
    <property type="match status" value="1"/>
</dbReference>
<name>A0A0E9LZ74_9BACT</name>
<keyword evidence="3" id="KW-1185">Reference proteome</keyword>
<dbReference type="SUPFAM" id="SSF53448">
    <property type="entry name" value="Nucleotide-diphospho-sugar transferases"/>
    <property type="match status" value="1"/>
</dbReference>
<dbReference type="PANTHER" id="PTHR43685:SF2">
    <property type="entry name" value="GLYCOSYLTRANSFERASE 2-LIKE DOMAIN-CONTAINING PROTEIN"/>
    <property type="match status" value="1"/>
</dbReference>
<dbReference type="STRING" id="1236989.JCM15548_12689"/>
<dbReference type="GO" id="GO:0016740">
    <property type="term" value="F:transferase activity"/>
    <property type="evidence" value="ECO:0007669"/>
    <property type="project" value="UniProtKB-KW"/>
</dbReference>
<accession>A0A0E9LZ74</accession>
<evidence type="ECO:0000313" key="3">
    <source>
        <dbReference type="Proteomes" id="UP000032900"/>
    </source>
</evidence>